<dbReference type="RefSeq" id="WP_394488969.1">
    <property type="nucleotide sequence ID" value="NZ_JBIGIA010000010.1"/>
</dbReference>
<reference evidence="1 2" key="1">
    <citation type="submission" date="2024-09" db="EMBL/GenBank/DDBJ databases">
        <title>Novel species of the genus Pelomonas and Roseateles isolated from streams.</title>
        <authorList>
            <person name="Lu H."/>
        </authorList>
    </citation>
    <scope>NUCLEOTIDE SEQUENCE [LARGE SCALE GENOMIC DNA]</scope>
    <source>
        <strain evidence="1 2">BYS96W</strain>
    </source>
</reference>
<comment type="caution">
    <text evidence="1">The sequence shown here is derived from an EMBL/GenBank/DDBJ whole genome shotgun (WGS) entry which is preliminary data.</text>
</comment>
<sequence length="108" mass="12340">MKLDWAAIATSKDNPPNEFRLEGGFLETVIATPKHPARSHLLWQNAFLGSRGRASIRAKQYSAGENSPLYLFPEMLDEVLKYVKVPKRLADGYREHRREIMADPSKSR</sequence>
<proteinExistence type="predicted"/>
<dbReference type="EMBL" id="JBIGIA010000010">
    <property type="protein sequence ID" value="MFG6458116.1"/>
    <property type="molecule type" value="Genomic_DNA"/>
</dbReference>
<name>A0ABW7G871_9BURK</name>
<evidence type="ECO:0000313" key="2">
    <source>
        <dbReference type="Proteomes" id="UP001606305"/>
    </source>
</evidence>
<gene>
    <name evidence="1" type="ORF">ACG00X_14850</name>
</gene>
<evidence type="ECO:0000313" key="1">
    <source>
        <dbReference type="EMBL" id="MFG6458116.1"/>
    </source>
</evidence>
<accession>A0ABW7G871</accession>
<dbReference type="Proteomes" id="UP001606305">
    <property type="component" value="Unassembled WGS sequence"/>
</dbReference>
<organism evidence="1 2">
    <name type="scientific">Pelomonas nitida</name>
    <dbReference type="NCBI Taxonomy" id="3299027"/>
    <lineage>
        <taxon>Bacteria</taxon>
        <taxon>Pseudomonadati</taxon>
        <taxon>Pseudomonadota</taxon>
        <taxon>Betaproteobacteria</taxon>
        <taxon>Burkholderiales</taxon>
        <taxon>Sphaerotilaceae</taxon>
        <taxon>Roseateles</taxon>
    </lineage>
</organism>
<keyword evidence="2" id="KW-1185">Reference proteome</keyword>
<protein>
    <submittedName>
        <fullName evidence="1">Uncharacterized protein</fullName>
    </submittedName>
</protein>